<dbReference type="GO" id="GO:0009252">
    <property type="term" value="P:peptidoglycan biosynthetic process"/>
    <property type="evidence" value="ECO:0007669"/>
    <property type="project" value="UniProtKB-UniRule"/>
</dbReference>
<keyword evidence="2" id="KW-0436">Ligase</keyword>
<gene>
    <name evidence="2" type="primary">gatD</name>
    <name evidence="4" type="ORF">EV141_2297</name>
</gene>
<keyword evidence="1 2" id="KW-0315">Glutamine amidotransferase</keyword>
<keyword evidence="2" id="KW-0378">Hydrolase</keyword>
<feature type="domain" description="CobB/CobQ-like glutamine amidotransferase" evidence="3">
    <location>
        <begin position="38"/>
        <end position="197"/>
    </location>
</feature>
<accession>A0A4V2EW04</accession>
<organism evidence="4 5">
    <name type="scientific">Microcella putealis</name>
    <dbReference type="NCBI Taxonomy" id="337005"/>
    <lineage>
        <taxon>Bacteria</taxon>
        <taxon>Bacillati</taxon>
        <taxon>Actinomycetota</taxon>
        <taxon>Actinomycetes</taxon>
        <taxon>Micrococcales</taxon>
        <taxon>Microbacteriaceae</taxon>
        <taxon>Microcella</taxon>
    </lineage>
</organism>
<evidence type="ECO:0000256" key="1">
    <source>
        <dbReference type="ARBA" id="ARBA00022962"/>
    </source>
</evidence>
<dbReference type="EC" id="6.3.5.13" evidence="2"/>
<comment type="caution">
    <text evidence="4">The sequence shown here is derived from an EMBL/GenBank/DDBJ whole genome shotgun (WGS) entry which is preliminary data.</text>
</comment>
<dbReference type="InterPro" id="IPR029062">
    <property type="entry name" value="Class_I_gatase-like"/>
</dbReference>
<dbReference type="SUPFAM" id="SSF52317">
    <property type="entry name" value="Class I glutamine amidotransferase-like"/>
    <property type="match status" value="1"/>
</dbReference>
<comment type="pathway">
    <text evidence="2">Cell wall biogenesis; peptidoglycan biosynthesis.</text>
</comment>
<dbReference type="AlphaFoldDB" id="A0A4V2EW04"/>
<dbReference type="PROSITE" id="PS51274">
    <property type="entry name" value="GATASE_COBBQ"/>
    <property type="match status" value="1"/>
</dbReference>
<keyword evidence="2" id="KW-0573">Peptidoglycan synthesis</keyword>
<comment type="function">
    <text evidence="2">The lipid II isoglutaminyl synthase complex catalyzes the formation of alpha-D-isoglutamine in the cell wall lipid II stem peptide. The GatD subunit catalyzes the hydrolysis of glutamine to glutamate and ammonia. The resulting ammonia molecule is channeled to the active site of MurT.</text>
</comment>
<keyword evidence="2" id="KW-0961">Cell wall biogenesis/degradation</keyword>
<dbReference type="RefSeq" id="WP_130486081.1">
    <property type="nucleotide sequence ID" value="NZ_SGWW01000005.1"/>
</dbReference>
<evidence type="ECO:0000259" key="3">
    <source>
        <dbReference type="Pfam" id="PF07685"/>
    </source>
</evidence>
<dbReference type="EC" id="3.5.1.2" evidence="2"/>
<sequence>MTDNPTIHLVELFPGHLMLNGDMGNIAVLDRRATLAGAAVTVTRVEPGESIPANADIITVGTGPASAQRAIAASLPGLTAPLTAAIEGGAAVFAVNAGFHLLGRSVRHRDGSELRGAAIFPVTTEPSDRQIVTDEFTVDSAEGRLIGVENHAARVHLDADAAPLGTVVRGVGNDGSTEGYRAGVVIGTHMHGPALAMNPLLADVLLRDAFARQGAEYTRTADHDRIDAVARGARQHLARLARVSLDRA</sequence>
<evidence type="ECO:0000313" key="4">
    <source>
        <dbReference type="EMBL" id="RZS54300.1"/>
    </source>
</evidence>
<feature type="active site" evidence="2">
    <location>
        <position position="191"/>
    </location>
</feature>
<comment type="similarity">
    <text evidence="2">Belongs to the CobB/CobQ family. GatD subfamily.</text>
</comment>
<dbReference type="InterPro" id="IPR043702">
    <property type="entry name" value="Lipid_II_synth_GatD"/>
</dbReference>
<proteinExistence type="inferred from homology"/>
<dbReference type="UniPathway" id="UPA00219"/>
<reference evidence="4 5" key="1">
    <citation type="journal article" date="2015" name="Stand. Genomic Sci.">
        <title>Genomic Encyclopedia of Bacterial and Archaeal Type Strains, Phase III: the genomes of soil and plant-associated and newly described type strains.</title>
        <authorList>
            <person name="Whitman W.B."/>
            <person name="Woyke T."/>
            <person name="Klenk H.P."/>
            <person name="Zhou Y."/>
            <person name="Lilburn T.G."/>
            <person name="Beck B.J."/>
            <person name="De Vos P."/>
            <person name="Vandamme P."/>
            <person name="Eisen J.A."/>
            <person name="Garrity G."/>
            <person name="Hugenholtz P."/>
            <person name="Kyrpides N.C."/>
        </authorList>
    </citation>
    <scope>NUCLEOTIDE SEQUENCE [LARGE SCALE GENOMIC DNA]</scope>
    <source>
        <strain evidence="4 5">CV2</strain>
    </source>
</reference>
<keyword evidence="5" id="KW-1185">Reference proteome</keyword>
<dbReference type="Pfam" id="PF07685">
    <property type="entry name" value="GATase_3"/>
    <property type="match status" value="1"/>
</dbReference>
<dbReference type="GO" id="GO:0004359">
    <property type="term" value="F:glutaminase activity"/>
    <property type="evidence" value="ECO:0007669"/>
    <property type="project" value="UniProtKB-UniRule"/>
</dbReference>
<evidence type="ECO:0000313" key="5">
    <source>
        <dbReference type="Proteomes" id="UP000293519"/>
    </source>
</evidence>
<dbReference type="EMBL" id="SGWW01000005">
    <property type="protein sequence ID" value="RZS54300.1"/>
    <property type="molecule type" value="Genomic_DNA"/>
</dbReference>
<dbReference type="HAMAP" id="MF_02213">
    <property type="entry name" value="Lipid_II_synth_GatD"/>
    <property type="match status" value="1"/>
</dbReference>
<evidence type="ECO:0000256" key="2">
    <source>
        <dbReference type="HAMAP-Rule" id="MF_02213"/>
    </source>
</evidence>
<dbReference type="OrthoDB" id="9782045at2"/>
<dbReference type="PANTHER" id="PTHR21343">
    <property type="entry name" value="DETHIOBIOTIN SYNTHETASE"/>
    <property type="match status" value="1"/>
</dbReference>
<comment type="caution">
    <text evidence="2">Lacks conserved residue(s) required for the propagation of feature annotation.</text>
</comment>
<dbReference type="InterPro" id="IPR011698">
    <property type="entry name" value="GATase_3"/>
</dbReference>
<comment type="subunit">
    <text evidence="2">Forms a heterodimer with MurT.</text>
</comment>
<dbReference type="GO" id="GO:0140282">
    <property type="term" value="F:carbon-nitrogen ligase activity on lipid II"/>
    <property type="evidence" value="ECO:0007669"/>
    <property type="project" value="UniProtKB-UniRule"/>
</dbReference>
<dbReference type="GO" id="GO:0008360">
    <property type="term" value="P:regulation of cell shape"/>
    <property type="evidence" value="ECO:0007669"/>
    <property type="project" value="UniProtKB-KW"/>
</dbReference>
<name>A0A4V2EW04_9MICO</name>
<dbReference type="GO" id="GO:0071555">
    <property type="term" value="P:cell wall organization"/>
    <property type="evidence" value="ECO:0007669"/>
    <property type="project" value="UniProtKB-KW"/>
</dbReference>
<dbReference type="PANTHER" id="PTHR21343:SF9">
    <property type="entry name" value="LIPID II ISOGLUTAMINYL SYNTHASE (GLUTAMINE-HYDROLYZING) SUBUNIT GATD"/>
    <property type="match status" value="1"/>
</dbReference>
<dbReference type="Proteomes" id="UP000293519">
    <property type="component" value="Unassembled WGS sequence"/>
</dbReference>
<keyword evidence="2" id="KW-0133">Cell shape</keyword>
<comment type="catalytic activity">
    <reaction evidence="2">
        <text>L-glutamine + H2O = L-glutamate + NH4(+)</text>
        <dbReference type="Rhea" id="RHEA:15889"/>
        <dbReference type="ChEBI" id="CHEBI:15377"/>
        <dbReference type="ChEBI" id="CHEBI:28938"/>
        <dbReference type="ChEBI" id="CHEBI:29985"/>
        <dbReference type="ChEBI" id="CHEBI:58359"/>
        <dbReference type="EC" id="3.5.1.2"/>
    </reaction>
</comment>
<comment type="catalytic activity">
    <reaction evidence="2">
        <text>beta-D-GlcNAc-(1-&gt;4)-Mur2Ac(oyl-L-Ala-gamma-D-Glu-L-Lys-D-Ala-D-Ala)-di-trans,octa-cis-undecaprenyl diphosphate + L-glutamine + ATP + H2O = beta-D-GlcNAc-(1-&gt;4)-Mur2Ac(oyl-L-Ala-D-isoglutaminyl-L-Lys-D-Ala-D-Ala)-di-trans,octa-cis-undecaprenyl diphosphate + L-glutamate + ADP + phosphate + H(+)</text>
        <dbReference type="Rhea" id="RHEA:57928"/>
        <dbReference type="ChEBI" id="CHEBI:15377"/>
        <dbReference type="ChEBI" id="CHEBI:15378"/>
        <dbReference type="ChEBI" id="CHEBI:29985"/>
        <dbReference type="ChEBI" id="CHEBI:30616"/>
        <dbReference type="ChEBI" id="CHEBI:43474"/>
        <dbReference type="ChEBI" id="CHEBI:58359"/>
        <dbReference type="ChEBI" id="CHEBI:60033"/>
        <dbReference type="ChEBI" id="CHEBI:62233"/>
        <dbReference type="ChEBI" id="CHEBI:456216"/>
        <dbReference type="EC" id="6.3.5.13"/>
    </reaction>
</comment>
<protein>
    <recommendedName>
        <fullName evidence="2">Lipid II isoglutaminyl synthase (glutamine-hydrolyzing) subunit GatD</fullName>
        <ecNumber evidence="2">6.3.5.13</ecNumber>
    </recommendedName>
    <alternativeName>
        <fullName evidence="2">Lipid II isoglutaminyl synthase glutaminase subunit</fullName>
        <ecNumber evidence="2">3.5.1.2</ecNumber>
    </alternativeName>
</protein>